<accession>A0A0E9XJ44</accession>
<dbReference type="EMBL" id="GBXM01006121">
    <property type="protein sequence ID" value="JAI02457.1"/>
    <property type="molecule type" value="Transcribed_RNA"/>
</dbReference>
<dbReference type="AlphaFoldDB" id="A0A0E9XJ44"/>
<name>A0A0E9XJ44_ANGAN</name>
<protein>
    <submittedName>
        <fullName evidence="1">Uncharacterized protein</fullName>
    </submittedName>
</protein>
<proteinExistence type="predicted"/>
<reference evidence="1" key="2">
    <citation type="journal article" date="2015" name="Fish Shellfish Immunol.">
        <title>Early steps in the European eel (Anguilla anguilla)-Vibrio vulnificus interaction in the gills: Role of the RtxA13 toxin.</title>
        <authorList>
            <person name="Callol A."/>
            <person name="Pajuelo D."/>
            <person name="Ebbesson L."/>
            <person name="Teles M."/>
            <person name="MacKenzie S."/>
            <person name="Amaro C."/>
        </authorList>
    </citation>
    <scope>NUCLEOTIDE SEQUENCE</scope>
</reference>
<evidence type="ECO:0000313" key="1">
    <source>
        <dbReference type="EMBL" id="JAI02457.1"/>
    </source>
</evidence>
<reference evidence="1" key="1">
    <citation type="submission" date="2014-11" db="EMBL/GenBank/DDBJ databases">
        <authorList>
            <person name="Amaro Gonzalez C."/>
        </authorList>
    </citation>
    <scope>NUCLEOTIDE SEQUENCE</scope>
</reference>
<organism evidence="1">
    <name type="scientific">Anguilla anguilla</name>
    <name type="common">European freshwater eel</name>
    <name type="synonym">Muraena anguilla</name>
    <dbReference type="NCBI Taxonomy" id="7936"/>
    <lineage>
        <taxon>Eukaryota</taxon>
        <taxon>Metazoa</taxon>
        <taxon>Chordata</taxon>
        <taxon>Craniata</taxon>
        <taxon>Vertebrata</taxon>
        <taxon>Euteleostomi</taxon>
        <taxon>Actinopterygii</taxon>
        <taxon>Neopterygii</taxon>
        <taxon>Teleostei</taxon>
        <taxon>Anguilliformes</taxon>
        <taxon>Anguillidae</taxon>
        <taxon>Anguilla</taxon>
    </lineage>
</organism>
<sequence length="53" mass="5770">MSSLFGIGCAVGSFSKMNMDSQSKKLISALRSENAAFMHQIQLGNDKSHKTVH</sequence>